<dbReference type="EMBL" id="BAABAL010000012">
    <property type="protein sequence ID" value="GAA4010765.1"/>
    <property type="molecule type" value="Genomic_DNA"/>
</dbReference>
<feature type="chain" id="PRO_5045510721" evidence="1">
    <location>
        <begin position="28"/>
        <end position="130"/>
    </location>
</feature>
<comment type="caution">
    <text evidence="2">The sequence shown here is derived from an EMBL/GenBank/DDBJ whole genome shotgun (WGS) entry which is preliminary data.</text>
</comment>
<feature type="signal peptide" evidence="1">
    <location>
        <begin position="1"/>
        <end position="27"/>
    </location>
</feature>
<protein>
    <submittedName>
        <fullName evidence="2">Uncharacterized protein</fullName>
    </submittedName>
</protein>
<proteinExistence type="predicted"/>
<evidence type="ECO:0000256" key="1">
    <source>
        <dbReference type="SAM" id="SignalP"/>
    </source>
</evidence>
<dbReference type="Proteomes" id="UP001501747">
    <property type="component" value="Unassembled WGS sequence"/>
</dbReference>
<name>A0ABP7SF49_9PSEU</name>
<evidence type="ECO:0000313" key="3">
    <source>
        <dbReference type="Proteomes" id="UP001501747"/>
    </source>
</evidence>
<organism evidence="2 3">
    <name type="scientific">Allokutzneria multivorans</name>
    <dbReference type="NCBI Taxonomy" id="1142134"/>
    <lineage>
        <taxon>Bacteria</taxon>
        <taxon>Bacillati</taxon>
        <taxon>Actinomycetota</taxon>
        <taxon>Actinomycetes</taxon>
        <taxon>Pseudonocardiales</taxon>
        <taxon>Pseudonocardiaceae</taxon>
        <taxon>Allokutzneria</taxon>
    </lineage>
</organism>
<sequence>MKKRTLAGVLASALIAPLLALGSPAHAAPAGESVQQVPELAASVGLRGRKLNLWALRTPAGDWNWHGHLEYGAGGDEVWTENSWGSVVSRAHVPTGRTSVDTNTWGSKGTFRVCGRVSGQEACSSYATRS</sequence>
<gene>
    <name evidence="2" type="ORF">GCM10022247_36270</name>
</gene>
<keyword evidence="3" id="KW-1185">Reference proteome</keyword>
<accession>A0ABP7SF49</accession>
<evidence type="ECO:0000313" key="2">
    <source>
        <dbReference type="EMBL" id="GAA4010765.1"/>
    </source>
</evidence>
<keyword evidence="1" id="KW-0732">Signal</keyword>
<reference evidence="3" key="1">
    <citation type="journal article" date="2019" name="Int. J. Syst. Evol. Microbiol.">
        <title>The Global Catalogue of Microorganisms (GCM) 10K type strain sequencing project: providing services to taxonomists for standard genome sequencing and annotation.</title>
        <authorList>
            <consortium name="The Broad Institute Genomics Platform"/>
            <consortium name="The Broad Institute Genome Sequencing Center for Infectious Disease"/>
            <person name="Wu L."/>
            <person name="Ma J."/>
        </authorList>
    </citation>
    <scope>NUCLEOTIDE SEQUENCE [LARGE SCALE GENOMIC DNA]</scope>
    <source>
        <strain evidence="3">JCM 17342</strain>
    </source>
</reference>
<dbReference type="RefSeq" id="WP_344876221.1">
    <property type="nucleotide sequence ID" value="NZ_BAABAL010000012.1"/>
</dbReference>